<dbReference type="GO" id="GO:0000706">
    <property type="term" value="P:meiotic DNA double-strand break processing"/>
    <property type="evidence" value="ECO:0007669"/>
    <property type="project" value="TreeGrafter"/>
</dbReference>
<dbReference type="Proteomes" id="UP000471633">
    <property type="component" value="Unassembled WGS sequence"/>
</dbReference>
<dbReference type="CDD" id="cd00223">
    <property type="entry name" value="TOPRIM_TopoIIB_SPO"/>
    <property type="match status" value="1"/>
</dbReference>
<dbReference type="SUPFAM" id="SSF56726">
    <property type="entry name" value="DNA topoisomerase IV, alpha subunit"/>
    <property type="match status" value="1"/>
</dbReference>
<dbReference type="InterPro" id="IPR013048">
    <property type="entry name" value="Meiotic_Spo11"/>
</dbReference>
<evidence type="ECO:0000256" key="8">
    <source>
        <dbReference type="ARBA" id="ARBA00023029"/>
    </source>
</evidence>
<dbReference type="PROSITE" id="PS52041">
    <property type="entry name" value="TOPO_IIB"/>
    <property type="match status" value="1"/>
</dbReference>
<dbReference type="InterPro" id="IPR036388">
    <property type="entry name" value="WH-like_DNA-bd_sf"/>
</dbReference>
<dbReference type="GO" id="GO:0007131">
    <property type="term" value="P:reciprocal meiotic recombination"/>
    <property type="evidence" value="ECO:0007669"/>
    <property type="project" value="TreeGrafter"/>
</dbReference>
<evidence type="ECO:0000256" key="5">
    <source>
        <dbReference type="ARBA" id="ARBA00012895"/>
    </source>
</evidence>
<dbReference type="InterPro" id="IPR036078">
    <property type="entry name" value="Spo11/TopoVI_A_sf"/>
</dbReference>
<dbReference type="GO" id="GO:0003677">
    <property type="term" value="F:DNA binding"/>
    <property type="evidence" value="ECO:0007669"/>
    <property type="project" value="UniProtKB-UniRule"/>
</dbReference>
<evidence type="ECO:0000256" key="1">
    <source>
        <dbReference type="ARBA" id="ARBA00000185"/>
    </source>
</evidence>
<dbReference type="GO" id="GO:0005524">
    <property type="term" value="F:ATP binding"/>
    <property type="evidence" value="ECO:0007669"/>
    <property type="project" value="InterPro"/>
</dbReference>
<dbReference type="Gene3D" id="3.40.1360.10">
    <property type="match status" value="1"/>
</dbReference>
<evidence type="ECO:0000256" key="10">
    <source>
        <dbReference type="ARBA" id="ARBA00023235"/>
    </source>
</evidence>
<evidence type="ECO:0000256" key="7">
    <source>
        <dbReference type="ARBA" id="ARBA00022842"/>
    </source>
</evidence>
<dbReference type="InterPro" id="IPR034136">
    <property type="entry name" value="TOPRIM_Topo6A/Spo11"/>
</dbReference>
<dbReference type="AlphaFoldDB" id="A0A922IPK5"/>
<keyword evidence="9 12" id="KW-0238">DNA-binding</keyword>
<evidence type="ECO:0000256" key="2">
    <source>
        <dbReference type="ARBA" id="ARBA00001946"/>
    </source>
</evidence>
<comment type="caution">
    <text evidence="15">The sequence shown here is derived from an EMBL/GenBank/DDBJ whole genome shotgun (WGS) entry which is preliminary data.</text>
</comment>
<dbReference type="EMBL" id="AMPZ03000004">
    <property type="protein sequence ID" value="KAH9584441.1"/>
    <property type="molecule type" value="Genomic_DNA"/>
</dbReference>
<evidence type="ECO:0000256" key="4">
    <source>
        <dbReference type="ARBA" id="ARBA00006559"/>
    </source>
</evidence>
<evidence type="ECO:0000259" key="14">
    <source>
        <dbReference type="Pfam" id="PF21180"/>
    </source>
</evidence>
<evidence type="ECO:0000256" key="9">
    <source>
        <dbReference type="ARBA" id="ARBA00023125"/>
    </source>
</evidence>
<dbReference type="GO" id="GO:0003918">
    <property type="term" value="F:DNA topoisomerase type II (double strand cut, ATP-hydrolyzing) activity"/>
    <property type="evidence" value="ECO:0007669"/>
    <property type="project" value="UniProtKB-UniRule"/>
</dbReference>
<proteinExistence type="inferred from homology"/>
<keyword evidence="10 12" id="KW-0413">Isomerase</keyword>
<dbReference type="PRINTS" id="PR01550">
    <property type="entry name" value="TOP6AFAMILY"/>
</dbReference>
<feature type="active site" description="O-(5'-phospho-DNA)-tyrosine intermediate" evidence="12">
    <location>
        <position position="78"/>
    </location>
</feature>
<dbReference type="GO" id="GO:0046872">
    <property type="term" value="F:metal ion binding"/>
    <property type="evidence" value="ECO:0007669"/>
    <property type="project" value="UniProtKB-KW"/>
</dbReference>
<feature type="domain" description="Spo11/DNA topoisomerase VI subunit A N-terminal" evidence="13">
    <location>
        <begin position="50"/>
        <end position="110"/>
    </location>
</feature>
<keyword evidence="8 12" id="KW-0799">Topoisomerase</keyword>
<dbReference type="GeneID" id="24595786"/>
<dbReference type="Pfam" id="PF21180">
    <property type="entry name" value="TOP6A-Spo11_Toprim"/>
    <property type="match status" value="1"/>
</dbReference>
<sequence length="344" mass="39726">MSVLSVIEGIVYEVMKFLKSGNINEAKESYVLVFHICRHFLELLVKKPEEFTRLMVILKMAHEAVREDKFITKRSIYYSNPILFKRQSIIDPLLSKICKELSLPRCALKINASSKLIVYGDIYLGIGYESDVVKRNNLGIPESLFKSGYEVIMSECLPQFILIIEKDTIFRKLLSEKFYEKFKPCLLVTAKGYPDLITRQFLAQINCIHPNIPMIGLFDADPHGINVFCTYKYGTTNPMMQNENGSPIKISNLQLCGLLPSELSSLQIKEIDLLKLTKRDKSLLNSMKKRLYIQQESILLEQINYLLLTEMKAELEILNTIHSTYLTNEYLPNKLKLWNILPNK</sequence>
<comment type="cofactor">
    <cofactor evidence="2">
        <name>Mg(2+)</name>
        <dbReference type="ChEBI" id="CHEBI:18420"/>
    </cofactor>
</comment>
<comment type="subcellular location">
    <subcellularLocation>
        <location evidence="3">Nucleus</location>
    </subcellularLocation>
</comment>
<gene>
    <name evidence="15" type="primary">SPO11_1</name>
    <name evidence="15" type="ORF">MS3_00006043</name>
</gene>
<keyword evidence="6" id="KW-0479">Metal-binding</keyword>
<evidence type="ECO:0000313" key="16">
    <source>
        <dbReference type="Proteomes" id="UP000471633"/>
    </source>
</evidence>
<evidence type="ECO:0000256" key="11">
    <source>
        <dbReference type="ARBA" id="ARBA00023242"/>
    </source>
</evidence>
<dbReference type="Pfam" id="PF04406">
    <property type="entry name" value="TP6A_N"/>
    <property type="match status" value="1"/>
</dbReference>
<reference evidence="15" key="2">
    <citation type="journal article" date="2019" name="Gigascience">
        <title>High-quality Schistosoma haematobium genome achieved by single-molecule and long-range sequencing.</title>
        <authorList>
            <person name="Stroehlein A.J."/>
            <person name="Korhonen P.K."/>
            <person name="Chong T.M."/>
            <person name="Lim Y.L."/>
            <person name="Chan K.G."/>
            <person name="Webster B."/>
            <person name="Rollinson D."/>
            <person name="Brindley P.J."/>
            <person name="Gasser R.B."/>
            <person name="Young N.D."/>
        </authorList>
    </citation>
    <scope>NUCLEOTIDE SEQUENCE</scope>
</reference>
<keyword evidence="11" id="KW-0539">Nucleus</keyword>
<evidence type="ECO:0000256" key="6">
    <source>
        <dbReference type="ARBA" id="ARBA00022723"/>
    </source>
</evidence>
<comment type="similarity">
    <text evidence="4 12">Belongs to the TOP6A family.</text>
</comment>
<reference evidence="15" key="4">
    <citation type="journal article" date="2022" name="PLoS Pathog.">
        <title>Chromosome-level genome of Schistosoma haematobium underpins genome-wide explorations of molecular variation.</title>
        <authorList>
            <person name="Stroehlein A.J."/>
            <person name="Korhonen P.K."/>
            <person name="Lee V.V."/>
            <person name="Ralph S.A."/>
            <person name="Mentink-Kane M."/>
            <person name="You H."/>
            <person name="McManus D.P."/>
            <person name="Tchuente L.T."/>
            <person name="Stothard J.R."/>
            <person name="Kaur P."/>
            <person name="Dudchenko O."/>
            <person name="Aiden E.L."/>
            <person name="Yang B."/>
            <person name="Yang H."/>
            <person name="Emery A.M."/>
            <person name="Webster B.L."/>
            <person name="Brindley P.J."/>
            <person name="Rollinson D."/>
            <person name="Chang B.C.H."/>
            <person name="Gasser R.B."/>
            <person name="Young N.D."/>
        </authorList>
    </citation>
    <scope>NUCLEOTIDE SEQUENCE</scope>
</reference>
<dbReference type="Gene3D" id="1.10.10.10">
    <property type="entry name" value="Winged helix-like DNA-binding domain superfamily/Winged helix DNA-binding domain"/>
    <property type="match status" value="1"/>
</dbReference>
<dbReference type="PANTHER" id="PTHR10848">
    <property type="entry name" value="MEIOTIC RECOMBINATION PROTEIN SPO11"/>
    <property type="match status" value="1"/>
</dbReference>
<protein>
    <recommendedName>
        <fullName evidence="5">DNA topoisomerase (ATP-hydrolyzing)</fullName>
        <ecNumber evidence="5">5.6.2.2</ecNumber>
    </recommendedName>
</protein>
<dbReference type="RefSeq" id="XP_051067275.1">
    <property type="nucleotide sequence ID" value="XM_051214141.1"/>
</dbReference>
<dbReference type="PRINTS" id="PR01551">
    <property type="entry name" value="SPO11HOMOLOG"/>
</dbReference>
<evidence type="ECO:0000313" key="15">
    <source>
        <dbReference type="EMBL" id="KAH9584441.1"/>
    </source>
</evidence>
<dbReference type="PANTHER" id="PTHR10848:SF0">
    <property type="entry name" value="MEIOTIC RECOMBINATION PROTEIN SPO11"/>
    <property type="match status" value="1"/>
</dbReference>
<keyword evidence="16" id="KW-1185">Reference proteome</keyword>
<keyword evidence="7" id="KW-0460">Magnesium</keyword>
<comment type="catalytic activity">
    <reaction evidence="1 12">
        <text>ATP-dependent breakage, passage and rejoining of double-stranded DNA.</text>
        <dbReference type="EC" id="5.6.2.2"/>
    </reaction>
</comment>
<dbReference type="EC" id="5.6.2.2" evidence="5"/>
<name>A0A922IPK5_SCHHA</name>
<feature type="domain" description="Topoisomerase 6 subunit A/Spo11 TOPRIM" evidence="14">
    <location>
        <begin position="160"/>
        <end position="335"/>
    </location>
</feature>
<evidence type="ECO:0000256" key="12">
    <source>
        <dbReference type="PROSITE-ProRule" id="PRU01385"/>
    </source>
</evidence>
<evidence type="ECO:0000259" key="13">
    <source>
        <dbReference type="Pfam" id="PF04406"/>
    </source>
</evidence>
<dbReference type="KEGG" id="shx:MS3_00006043"/>
<reference evidence="15" key="1">
    <citation type="journal article" date="2012" name="Nat. Genet.">
        <title>Whole-genome sequence of Schistosoma haematobium.</title>
        <authorList>
            <person name="Young N.D."/>
            <person name="Jex A.R."/>
            <person name="Li B."/>
            <person name="Liu S."/>
            <person name="Yang L."/>
            <person name="Xiong Z."/>
            <person name="Li Y."/>
            <person name="Cantacessi C."/>
            <person name="Hall R.S."/>
            <person name="Xu X."/>
            <person name="Chen F."/>
            <person name="Wu X."/>
            <person name="Zerlotini A."/>
            <person name="Oliveira G."/>
            <person name="Hofmann A."/>
            <person name="Zhang G."/>
            <person name="Fang X."/>
            <person name="Kang Y."/>
            <person name="Campbell B.E."/>
            <person name="Loukas A."/>
            <person name="Ranganathan S."/>
            <person name="Rollinson D."/>
            <person name="Rinaldi G."/>
            <person name="Brindley P.J."/>
            <person name="Yang H."/>
            <person name="Wang J."/>
            <person name="Wang J."/>
            <person name="Gasser R.B."/>
        </authorList>
    </citation>
    <scope>NUCLEOTIDE SEQUENCE</scope>
</reference>
<dbReference type="GO" id="GO:0042138">
    <property type="term" value="P:meiotic DNA double-strand break formation"/>
    <property type="evidence" value="ECO:0007669"/>
    <property type="project" value="InterPro"/>
</dbReference>
<evidence type="ECO:0000256" key="3">
    <source>
        <dbReference type="ARBA" id="ARBA00004123"/>
    </source>
</evidence>
<dbReference type="CTD" id="24595786"/>
<dbReference type="GO" id="GO:0000228">
    <property type="term" value="C:nuclear chromosome"/>
    <property type="evidence" value="ECO:0007669"/>
    <property type="project" value="TreeGrafter"/>
</dbReference>
<accession>A0A922IPK5</accession>
<reference evidence="15" key="3">
    <citation type="submission" date="2021-06" db="EMBL/GenBank/DDBJ databases">
        <title>Chromosome-level genome assembly for S. haematobium.</title>
        <authorList>
            <person name="Stroehlein A.J."/>
        </authorList>
    </citation>
    <scope>NUCLEOTIDE SEQUENCE</scope>
</reference>
<dbReference type="InterPro" id="IPR002815">
    <property type="entry name" value="Spo11/TopoVI_A"/>
</dbReference>
<organism evidence="15 16">
    <name type="scientific">Schistosoma haematobium</name>
    <name type="common">Blood fluke</name>
    <dbReference type="NCBI Taxonomy" id="6185"/>
    <lineage>
        <taxon>Eukaryota</taxon>
        <taxon>Metazoa</taxon>
        <taxon>Spiralia</taxon>
        <taxon>Lophotrochozoa</taxon>
        <taxon>Platyhelminthes</taxon>
        <taxon>Trematoda</taxon>
        <taxon>Digenea</taxon>
        <taxon>Strigeidida</taxon>
        <taxon>Schistosomatoidea</taxon>
        <taxon>Schistosomatidae</taxon>
        <taxon>Schistosoma</taxon>
    </lineage>
</organism>
<dbReference type="InterPro" id="IPR013049">
    <property type="entry name" value="Spo11/TopoVI_A_N"/>
</dbReference>